<organism evidence="1 2">
    <name type="scientific">Kutzneria kofuensis</name>
    <dbReference type="NCBI Taxonomy" id="103725"/>
    <lineage>
        <taxon>Bacteria</taxon>
        <taxon>Bacillati</taxon>
        <taxon>Actinomycetota</taxon>
        <taxon>Actinomycetes</taxon>
        <taxon>Pseudonocardiales</taxon>
        <taxon>Pseudonocardiaceae</taxon>
        <taxon>Kutzneria</taxon>
    </lineage>
</organism>
<keyword evidence="2" id="KW-1185">Reference proteome</keyword>
<dbReference type="EMBL" id="JACHIR010000001">
    <property type="protein sequence ID" value="MBB5892514.1"/>
    <property type="molecule type" value="Genomic_DNA"/>
</dbReference>
<dbReference type="RefSeq" id="WP_184863311.1">
    <property type="nucleotide sequence ID" value="NZ_BAAAWY010000004.1"/>
</dbReference>
<dbReference type="AlphaFoldDB" id="A0A7W9KH70"/>
<gene>
    <name evidence="1" type="ORF">BJ998_003710</name>
</gene>
<protein>
    <recommendedName>
        <fullName evidence="3">DUF3800 domain-containing protein</fullName>
    </recommendedName>
</protein>
<dbReference type="Proteomes" id="UP000585638">
    <property type="component" value="Unassembled WGS sequence"/>
</dbReference>
<evidence type="ECO:0008006" key="3">
    <source>
        <dbReference type="Google" id="ProtNLM"/>
    </source>
</evidence>
<evidence type="ECO:0000313" key="1">
    <source>
        <dbReference type="EMBL" id="MBB5892514.1"/>
    </source>
</evidence>
<sequence length="191" mass="21559">MEIYAHIDEGGGPLPNGRVYGMAAALSTSSDEATLRAGLRATLLPNQDHLHHREEGVKRRIEVANAIADLSFSGAVVVTKTTTNTQQEAARARLLTWLLPHLQHVEHVDQIVFESRHTGDRHDRRTSGWLRQSHLITAEMRIDHERKRADERLWLADFLVGSYLAAQLHDDPEPWHIITSAHVIDVITDPR</sequence>
<evidence type="ECO:0000313" key="2">
    <source>
        <dbReference type="Proteomes" id="UP000585638"/>
    </source>
</evidence>
<proteinExistence type="predicted"/>
<comment type="caution">
    <text evidence="1">The sequence shown here is derived from an EMBL/GenBank/DDBJ whole genome shotgun (WGS) entry which is preliminary data.</text>
</comment>
<accession>A0A7W9KH70</accession>
<reference evidence="1 2" key="1">
    <citation type="submission" date="2020-08" db="EMBL/GenBank/DDBJ databases">
        <title>Sequencing the genomes of 1000 actinobacteria strains.</title>
        <authorList>
            <person name="Klenk H.-P."/>
        </authorList>
    </citation>
    <scope>NUCLEOTIDE SEQUENCE [LARGE SCALE GENOMIC DNA]</scope>
    <source>
        <strain evidence="1 2">DSM 43851</strain>
    </source>
</reference>
<name>A0A7W9KH70_9PSEU</name>